<dbReference type="InterPro" id="IPR006311">
    <property type="entry name" value="TAT_signal"/>
</dbReference>
<dbReference type="InterPro" id="IPR015001">
    <property type="entry name" value="DUF1850"/>
</dbReference>
<accession>A0A849ATU1</accession>
<feature type="signal peptide" evidence="1">
    <location>
        <begin position="1"/>
        <end position="32"/>
    </location>
</feature>
<dbReference type="Pfam" id="PF08905">
    <property type="entry name" value="DUF1850"/>
    <property type="match status" value="1"/>
</dbReference>
<dbReference type="EMBL" id="JABEMC010000009">
    <property type="protein sequence ID" value="NNG80033.1"/>
    <property type="molecule type" value="Genomic_DNA"/>
</dbReference>
<feature type="chain" id="PRO_5038971308" evidence="1">
    <location>
        <begin position="33"/>
        <end position="157"/>
    </location>
</feature>
<dbReference type="AlphaFoldDB" id="A0A849ATU1"/>
<dbReference type="RefSeq" id="WP_170274827.1">
    <property type="nucleotide sequence ID" value="NZ_BAAAKH010000013.1"/>
</dbReference>
<reference evidence="2 3" key="1">
    <citation type="submission" date="2020-05" db="EMBL/GenBank/DDBJ databases">
        <title>MicrobeNet Type strains.</title>
        <authorList>
            <person name="Nicholson A.C."/>
        </authorList>
    </citation>
    <scope>NUCLEOTIDE SEQUENCE [LARGE SCALE GENOMIC DNA]</scope>
    <source>
        <strain evidence="2 3">CCUG 46604</strain>
    </source>
</reference>
<organism evidence="2 3">
    <name type="scientific">Brevibacterium luteolum</name>
    <dbReference type="NCBI Taxonomy" id="199591"/>
    <lineage>
        <taxon>Bacteria</taxon>
        <taxon>Bacillati</taxon>
        <taxon>Actinomycetota</taxon>
        <taxon>Actinomycetes</taxon>
        <taxon>Micrococcales</taxon>
        <taxon>Brevibacteriaceae</taxon>
        <taxon>Brevibacterium</taxon>
    </lineage>
</organism>
<gene>
    <name evidence="2" type="ORF">HLA91_11740</name>
</gene>
<comment type="caution">
    <text evidence="2">The sequence shown here is derived from an EMBL/GenBank/DDBJ whole genome shotgun (WGS) entry which is preliminary data.</text>
</comment>
<dbReference type="Proteomes" id="UP000549517">
    <property type="component" value="Unassembled WGS sequence"/>
</dbReference>
<name>A0A849ATU1_9MICO</name>
<evidence type="ECO:0000313" key="2">
    <source>
        <dbReference type="EMBL" id="NNG80033.1"/>
    </source>
</evidence>
<keyword evidence="1" id="KW-0732">Signal</keyword>
<sequence>MRHTRRAALGRFAGWAATLAAVAMTASAAAQATVLIRHQRRPHEVYRHVTVSRQATIALAWIHSVDHTPWIEYYTLSRGGFLLDCTDIALTGAGAPSEAPHVVKVGDMLRYCGIARHFDAVRWIHSHDVEHTLSIDGHRLLAPADIPHRSPVEMVLA</sequence>
<evidence type="ECO:0000256" key="1">
    <source>
        <dbReference type="SAM" id="SignalP"/>
    </source>
</evidence>
<protein>
    <submittedName>
        <fullName evidence="2">DUF1850 domain-containing protein</fullName>
    </submittedName>
</protein>
<evidence type="ECO:0000313" key="3">
    <source>
        <dbReference type="Proteomes" id="UP000549517"/>
    </source>
</evidence>
<proteinExistence type="predicted"/>
<dbReference type="PROSITE" id="PS51318">
    <property type="entry name" value="TAT"/>
    <property type="match status" value="1"/>
</dbReference>